<evidence type="ECO:0000313" key="3">
    <source>
        <dbReference type="Proteomes" id="UP000538955"/>
    </source>
</evidence>
<gene>
    <name evidence="2" type="ORF">HHM24_04315</name>
</gene>
<keyword evidence="1" id="KW-1133">Transmembrane helix</keyword>
<keyword evidence="3" id="KW-1185">Reference proteome</keyword>
<evidence type="ECO:0000256" key="1">
    <source>
        <dbReference type="SAM" id="Phobius"/>
    </source>
</evidence>
<organism evidence="2 3">
    <name type="scientific">Staphylococcus capitis</name>
    <dbReference type="NCBI Taxonomy" id="29388"/>
    <lineage>
        <taxon>Bacteria</taxon>
        <taxon>Bacillati</taxon>
        <taxon>Bacillota</taxon>
        <taxon>Bacilli</taxon>
        <taxon>Bacillales</taxon>
        <taxon>Staphylococcaceae</taxon>
        <taxon>Staphylococcus</taxon>
    </lineage>
</organism>
<dbReference type="EMBL" id="JABBMI010000055">
    <property type="protein sequence ID" value="NMK53976.1"/>
    <property type="molecule type" value="Genomic_DNA"/>
</dbReference>
<keyword evidence="1" id="KW-0472">Membrane</keyword>
<evidence type="ECO:0000313" key="2">
    <source>
        <dbReference type="EMBL" id="NMK53976.1"/>
    </source>
</evidence>
<sequence length="199" mass="22714">MPKNNADLVNYDEVKQLRKNVITIALLAIATFVLIFCVVRYHEIQGLKHDIAEKQSEKKAVEKHNKSVDKKQHDQLNKVGLSQVKDDMNNFNELFFKWSTWGEYSKNMKELRESYPSIQKGDVVNISAKNVGSGQSPKSTYQNDFLTTTNKEEIAEIVDQSKDFGNGNSETLWYIIGDKKGGATFNVTKMSHYQEVDTN</sequence>
<dbReference type="RefSeq" id="WP_168992938.1">
    <property type="nucleotide sequence ID" value="NZ_JABBMI010000055.1"/>
</dbReference>
<keyword evidence="1" id="KW-0812">Transmembrane</keyword>
<reference evidence="2 3" key="1">
    <citation type="submission" date="2020-04" db="EMBL/GenBank/DDBJ databases">
        <title>The Epidemiology and Molecular Characteristics of Linezolid-Resistant Staphylococcus capitis in Huashan Hospital, Shanghai.</title>
        <authorList>
            <person name="Ding L."/>
            <person name="Li P."/>
            <person name="Yang Y."/>
            <person name="Lin D."/>
            <person name="Xu X."/>
        </authorList>
    </citation>
    <scope>NUCLEOTIDE SEQUENCE [LARGE SCALE GENOMIC DNA]</scope>
    <source>
        <strain evidence="2 3">17-84</strain>
    </source>
</reference>
<comment type="caution">
    <text evidence="2">The sequence shown here is derived from an EMBL/GenBank/DDBJ whole genome shotgun (WGS) entry which is preliminary data.</text>
</comment>
<name>A0ABX1SNU6_STACP</name>
<proteinExistence type="predicted"/>
<protein>
    <recommendedName>
        <fullName evidence="4">Lipoprotein</fullName>
    </recommendedName>
</protein>
<accession>A0ABX1SNU6</accession>
<evidence type="ECO:0008006" key="4">
    <source>
        <dbReference type="Google" id="ProtNLM"/>
    </source>
</evidence>
<feature type="transmembrane region" description="Helical" evidence="1">
    <location>
        <begin position="20"/>
        <end position="39"/>
    </location>
</feature>
<dbReference type="Proteomes" id="UP000538955">
    <property type="component" value="Unassembled WGS sequence"/>
</dbReference>